<evidence type="ECO:0000313" key="3">
    <source>
        <dbReference type="RefSeq" id="XP_009788318.1"/>
    </source>
</evidence>
<keyword evidence="2" id="KW-1185">Reference proteome</keyword>
<feature type="transmembrane region" description="Helical" evidence="1">
    <location>
        <begin position="36"/>
        <end position="56"/>
    </location>
</feature>
<keyword evidence="1" id="KW-0812">Transmembrane</keyword>
<dbReference type="RefSeq" id="XP_009788318.1">
    <property type="nucleotide sequence ID" value="XM_009790016.1"/>
</dbReference>
<sequence length="57" mass="6370">MGTMILAYLVWISLGRIGLQRSRPYGFCSIGSRDCWLTDFVPLVLSCLLVIVAVVCY</sequence>
<evidence type="ECO:0000313" key="2">
    <source>
        <dbReference type="Proteomes" id="UP000189701"/>
    </source>
</evidence>
<keyword evidence="1" id="KW-1133">Transmembrane helix</keyword>
<reference evidence="2" key="1">
    <citation type="journal article" date="2013" name="Genome Biol.">
        <title>Reference genomes and transcriptomes of Nicotiana sylvestris and Nicotiana tomentosiformis.</title>
        <authorList>
            <person name="Sierro N."/>
            <person name="Battey J.N."/>
            <person name="Ouadi S."/>
            <person name="Bovet L."/>
            <person name="Goepfert S."/>
            <person name="Bakaher N."/>
            <person name="Peitsch M.C."/>
            <person name="Ivanov N.V."/>
        </authorList>
    </citation>
    <scope>NUCLEOTIDE SEQUENCE [LARGE SCALE GENOMIC DNA]</scope>
</reference>
<keyword evidence="1" id="KW-0472">Membrane</keyword>
<reference evidence="3" key="2">
    <citation type="submission" date="2025-08" db="UniProtKB">
        <authorList>
            <consortium name="RefSeq"/>
        </authorList>
    </citation>
    <scope>IDENTIFICATION</scope>
    <source>
        <tissue evidence="3">Leaf</tissue>
    </source>
</reference>
<dbReference type="Proteomes" id="UP000189701">
    <property type="component" value="Unplaced"/>
</dbReference>
<gene>
    <name evidence="3" type="primary">LOC104236137</name>
</gene>
<protein>
    <submittedName>
        <fullName evidence="3">Uncharacterized protein LOC104236137</fullName>
    </submittedName>
</protein>
<organism evidence="2 3">
    <name type="scientific">Nicotiana sylvestris</name>
    <name type="common">Wood tobacco</name>
    <name type="synonym">South American tobacco</name>
    <dbReference type="NCBI Taxonomy" id="4096"/>
    <lineage>
        <taxon>Eukaryota</taxon>
        <taxon>Viridiplantae</taxon>
        <taxon>Streptophyta</taxon>
        <taxon>Embryophyta</taxon>
        <taxon>Tracheophyta</taxon>
        <taxon>Spermatophyta</taxon>
        <taxon>Magnoliopsida</taxon>
        <taxon>eudicotyledons</taxon>
        <taxon>Gunneridae</taxon>
        <taxon>Pentapetalae</taxon>
        <taxon>asterids</taxon>
        <taxon>lamiids</taxon>
        <taxon>Solanales</taxon>
        <taxon>Solanaceae</taxon>
        <taxon>Nicotianoideae</taxon>
        <taxon>Nicotianeae</taxon>
        <taxon>Nicotiana</taxon>
    </lineage>
</organism>
<dbReference type="AlphaFoldDB" id="A0A1U7XBR5"/>
<proteinExistence type="predicted"/>
<name>A0A1U7XBR5_NICSY</name>
<evidence type="ECO:0000256" key="1">
    <source>
        <dbReference type="SAM" id="Phobius"/>
    </source>
</evidence>
<accession>A0A1U7XBR5</accession>